<dbReference type="Pfam" id="PF09444">
    <property type="entry name" value="MRC1"/>
    <property type="match status" value="1"/>
</dbReference>
<feature type="compositionally biased region" description="Basic and acidic residues" evidence="1">
    <location>
        <begin position="250"/>
        <end position="273"/>
    </location>
</feature>
<protein>
    <recommendedName>
        <fullName evidence="2">DNA replication checkpoint mediator MRC1 domain-containing protein</fullName>
    </recommendedName>
</protein>
<feature type="domain" description="DNA replication checkpoint mediator MRC1" evidence="2">
    <location>
        <begin position="29"/>
        <end position="173"/>
    </location>
</feature>
<evidence type="ECO:0000313" key="4">
    <source>
        <dbReference type="Proteomes" id="UP000717996"/>
    </source>
</evidence>
<feature type="region of interest" description="Disordered" evidence="1">
    <location>
        <begin position="250"/>
        <end position="286"/>
    </location>
</feature>
<feature type="region of interest" description="Disordered" evidence="1">
    <location>
        <begin position="182"/>
        <end position="229"/>
    </location>
</feature>
<name>A0A9P6YPP5_RHIOR</name>
<evidence type="ECO:0000313" key="3">
    <source>
        <dbReference type="EMBL" id="KAG1554117.1"/>
    </source>
</evidence>
<proteinExistence type="predicted"/>
<reference evidence="3" key="1">
    <citation type="journal article" date="2020" name="Microb. Genom.">
        <title>Genetic diversity of clinical and environmental Mucorales isolates obtained from an investigation of mucormycosis cases among solid organ transplant recipients.</title>
        <authorList>
            <person name="Nguyen M.H."/>
            <person name="Kaul D."/>
            <person name="Muto C."/>
            <person name="Cheng S.J."/>
            <person name="Richter R.A."/>
            <person name="Bruno V.M."/>
            <person name="Liu G."/>
            <person name="Beyhan S."/>
            <person name="Sundermann A.J."/>
            <person name="Mounaud S."/>
            <person name="Pasculle A.W."/>
            <person name="Nierman W.C."/>
            <person name="Driscoll E."/>
            <person name="Cumbie R."/>
            <person name="Clancy C.J."/>
            <person name="Dupont C.L."/>
        </authorList>
    </citation>
    <scope>NUCLEOTIDE SEQUENCE</scope>
    <source>
        <strain evidence="3">GL16</strain>
    </source>
</reference>
<accession>A0A9P6YPP5</accession>
<evidence type="ECO:0000256" key="1">
    <source>
        <dbReference type="SAM" id="MobiDB-lite"/>
    </source>
</evidence>
<dbReference type="OrthoDB" id="2274226at2759"/>
<sequence length="286" mass="32583">MQKHRFYITKDSNRMNDSLRDKIINIQKKQKEKNDYVVEEAEEEEDEFFGLGGPDVEETEDLDRYEQDGVLVEHNEETENLDDAALRAIEQDAESDRNMVQRLLKDITSGGLRKRKAALEEGFMFDDIDIYDDDDDLVAVRRAAAAKRRKMLQDNGGALEALAQNPKTAAFVRAARARRDEGAIPLLDDSEGEEEKSESEEKSLGKSLNAYLIDEEDDGDDDGEDEDVRVDYDETKKVLNTSEEIEIKHPVHNNEAKVAHKTNGDTKRAIHLTDDEDDDNIPYTFA</sequence>
<feature type="compositionally biased region" description="Acidic residues" evidence="1">
    <location>
        <begin position="188"/>
        <end position="198"/>
    </location>
</feature>
<feature type="compositionally biased region" description="Acidic residues" evidence="1">
    <location>
        <begin position="213"/>
        <end position="228"/>
    </location>
</feature>
<dbReference type="EMBL" id="JAANIT010000008">
    <property type="protein sequence ID" value="KAG1554117.1"/>
    <property type="molecule type" value="Genomic_DNA"/>
</dbReference>
<comment type="caution">
    <text evidence="3">The sequence shown here is derived from an EMBL/GenBank/DDBJ whole genome shotgun (WGS) entry which is preliminary data.</text>
</comment>
<gene>
    <name evidence="3" type="ORF">G6F51_000167</name>
</gene>
<evidence type="ECO:0000259" key="2">
    <source>
        <dbReference type="Pfam" id="PF09444"/>
    </source>
</evidence>
<dbReference type="InterPro" id="IPR018564">
    <property type="entry name" value="Repl_chkpnt_MRC1_dom"/>
</dbReference>
<dbReference type="AlphaFoldDB" id="A0A9P6YPP5"/>
<dbReference type="Proteomes" id="UP000717996">
    <property type="component" value="Unassembled WGS sequence"/>
</dbReference>
<organism evidence="3 4">
    <name type="scientific">Rhizopus oryzae</name>
    <name type="common">Mucormycosis agent</name>
    <name type="synonym">Rhizopus arrhizus var. delemar</name>
    <dbReference type="NCBI Taxonomy" id="64495"/>
    <lineage>
        <taxon>Eukaryota</taxon>
        <taxon>Fungi</taxon>
        <taxon>Fungi incertae sedis</taxon>
        <taxon>Mucoromycota</taxon>
        <taxon>Mucoromycotina</taxon>
        <taxon>Mucoromycetes</taxon>
        <taxon>Mucorales</taxon>
        <taxon>Mucorineae</taxon>
        <taxon>Rhizopodaceae</taxon>
        <taxon>Rhizopus</taxon>
    </lineage>
</organism>